<keyword evidence="5 6" id="KW-0472">Membrane</keyword>
<evidence type="ECO:0000256" key="2">
    <source>
        <dbReference type="ARBA" id="ARBA00022475"/>
    </source>
</evidence>
<keyword evidence="9" id="KW-1185">Reference proteome</keyword>
<feature type="transmembrane region" description="Helical" evidence="6">
    <location>
        <begin position="133"/>
        <end position="155"/>
    </location>
</feature>
<dbReference type="EMBL" id="VDGG01000020">
    <property type="protein sequence ID" value="TQR14226.1"/>
    <property type="molecule type" value="Genomic_DNA"/>
</dbReference>
<dbReference type="PANTHER" id="PTHR12677:SF59">
    <property type="entry name" value="GOLGI APPARATUS MEMBRANE PROTEIN TVP38-RELATED"/>
    <property type="match status" value="1"/>
</dbReference>
<keyword evidence="4 6" id="KW-1133">Transmembrane helix</keyword>
<dbReference type="RefSeq" id="WP_142607493.1">
    <property type="nucleotide sequence ID" value="NZ_VDGG01000020.1"/>
</dbReference>
<comment type="similarity">
    <text evidence="6">Belongs to the TVP38/TMEM64 family.</text>
</comment>
<dbReference type="PANTHER" id="PTHR12677">
    <property type="entry name" value="GOLGI APPARATUS MEMBRANE PROTEIN TVP38-RELATED"/>
    <property type="match status" value="1"/>
</dbReference>
<feature type="transmembrane region" description="Helical" evidence="6">
    <location>
        <begin position="57"/>
        <end position="80"/>
    </location>
</feature>
<organism evidence="8 9">
    <name type="scientific">Psychrobacillus soli</name>
    <dbReference type="NCBI Taxonomy" id="1543965"/>
    <lineage>
        <taxon>Bacteria</taxon>
        <taxon>Bacillati</taxon>
        <taxon>Bacillota</taxon>
        <taxon>Bacilli</taxon>
        <taxon>Bacillales</taxon>
        <taxon>Bacillaceae</taxon>
        <taxon>Psychrobacillus</taxon>
    </lineage>
</organism>
<comment type="caution">
    <text evidence="8">The sequence shown here is derived from an EMBL/GenBank/DDBJ whole genome shotgun (WGS) entry which is preliminary data.</text>
</comment>
<dbReference type="AlphaFoldDB" id="A0A544T9X1"/>
<accession>A0A544T9X1</accession>
<gene>
    <name evidence="8" type="ORF">FG383_11280</name>
</gene>
<feature type="transmembrane region" description="Helical" evidence="6">
    <location>
        <begin position="195"/>
        <end position="211"/>
    </location>
</feature>
<evidence type="ECO:0000259" key="7">
    <source>
        <dbReference type="Pfam" id="PF09335"/>
    </source>
</evidence>
<feature type="domain" description="VTT" evidence="7">
    <location>
        <begin position="77"/>
        <end position="183"/>
    </location>
</feature>
<feature type="transmembrane region" description="Helical" evidence="6">
    <location>
        <begin position="162"/>
        <end position="183"/>
    </location>
</feature>
<dbReference type="Pfam" id="PF09335">
    <property type="entry name" value="VTT_dom"/>
    <property type="match status" value="1"/>
</dbReference>
<dbReference type="Proteomes" id="UP000318937">
    <property type="component" value="Unassembled WGS sequence"/>
</dbReference>
<evidence type="ECO:0000313" key="9">
    <source>
        <dbReference type="Proteomes" id="UP000318937"/>
    </source>
</evidence>
<keyword evidence="3 6" id="KW-0812">Transmembrane</keyword>
<proteinExistence type="inferred from homology"/>
<dbReference type="InterPro" id="IPR015414">
    <property type="entry name" value="TMEM64"/>
</dbReference>
<dbReference type="InterPro" id="IPR032816">
    <property type="entry name" value="VTT_dom"/>
</dbReference>
<protein>
    <recommendedName>
        <fullName evidence="6">TVP38/TMEM64 family membrane protein</fullName>
    </recommendedName>
</protein>
<evidence type="ECO:0000256" key="5">
    <source>
        <dbReference type="ARBA" id="ARBA00023136"/>
    </source>
</evidence>
<evidence type="ECO:0000256" key="3">
    <source>
        <dbReference type="ARBA" id="ARBA00022692"/>
    </source>
</evidence>
<comment type="subcellular location">
    <subcellularLocation>
        <location evidence="1 6">Cell membrane</location>
        <topology evidence="1 6">Multi-pass membrane protein</topology>
    </subcellularLocation>
</comment>
<sequence>MKTILNKLSKRQWLLWCGLLLFGLFFILNRDLIMLLWNGDVEAIRKFLNKNMGYALFFMFLVMLIQNSFTIFPLILVITINMTLFGFINGFIWSWLTGVLASLLVYYGARYVFQEVIAEKFNAKLIEKIDANGFAYVFQARIFPFVPTSLVNILAGLSTIRLFPYVLATSIGNFIYFFILALIPAGILSANWDEYMIWIIVAAAILLYYLYKIVKRKRNSASHEKDKLFP</sequence>
<evidence type="ECO:0000256" key="1">
    <source>
        <dbReference type="ARBA" id="ARBA00004651"/>
    </source>
</evidence>
<dbReference type="GO" id="GO:0005886">
    <property type="term" value="C:plasma membrane"/>
    <property type="evidence" value="ECO:0007669"/>
    <property type="project" value="UniProtKB-SubCell"/>
</dbReference>
<feature type="transmembrane region" description="Helical" evidence="6">
    <location>
        <begin position="12"/>
        <end position="37"/>
    </location>
</feature>
<name>A0A544T9X1_9BACI</name>
<dbReference type="OrthoDB" id="9812980at2"/>
<feature type="transmembrane region" description="Helical" evidence="6">
    <location>
        <begin position="92"/>
        <end position="113"/>
    </location>
</feature>
<keyword evidence="2 6" id="KW-1003">Cell membrane</keyword>
<evidence type="ECO:0000313" key="8">
    <source>
        <dbReference type="EMBL" id="TQR14226.1"/>
    </source>
</evidence>
<evidence type="ECO:0000256" key="4">
    <source>
        <dbReference type="ARBA" id="ARBA00022989"/>
    </source>
</evidence>
<evidence type="ECO:0000256" key="6">
    <source>
        <dbReference type="RuleBase" id="RU366058"/>
    </source>
</evidence>
<reference evidence="8 9" key="1">
    <citation type="submission" date="2019-05" db="EMBL/GenBank/DDBJ databases">
        <title>Psychrobacillus vulpis sp. nov., a new species isolated from feces of a red fox that inhabits in The Tablas de Daimiel Natural Park, Albacete, Spain.</title>
        <authorList>
            <person name="Rodriguez M."/>
            <person name="Reina J.C."/>
            <person name="Bejar V."/>
            <person name="Llamas I."/>
        </authorList>
    </citation>
    <scope>NUCLEOTIDE SEQUENCE [LARGE SCALE GENOMIC DNA]</scope>
    <source>
        <strain evidence="8 9">NHI-2</strain>
    </source>
</reference>